<dbReference type="Proteomes" id="UP000039865">
    <property type="component" value="Unassembled WGS sequence"/>
</dbReference>
<proteinExistence type="predicted"/>
<name>A0A078AYH9_STYLE</name>
<organism evidence="3 4">
    <name type="scientific">Stylonychia lemnae</name>
    <name type="common">Ciliate</name>
    <dbReference type="NCBI Taxonomy" id="5949"/>
    <lineage>
        <taxon>Eukaryota</taxon>
        <taxon>Sar</taxon>
        <taxon>Alveolata</taxon>
        <taxon>Ciliophora</taxon>
        <taxon>Intramacronucleata</taxon>
        <taxon>Spirotrichea</taxon>
        <taxon>Stichotrichia</taxon>
        <taxon>Sporadotrichida</taxon>
        <taxon>Oxytrichidae</taxon>
        <taxon>Stylonychinae</taxon>
        <taxon>Stylonychia</taxon>
    </lineage>
</organism>
<dbReference type="InParanoid" id="A0A078AYH9"/>
<feature type="region of interest" description="Disordered" evidence="1">
    <location>
        <begin position="85"/>
        <end position="121"/>
    </location>
</feature>
<evidence type="ECO:0000256" key="1">
    <source>
        <dbReference type="SAM" id="MobiDB-lite"/>
    </source>
</evidence>
<sequence>MLSKKISSITLILSIFVFSMNSALLQAQSFDYASAQICVFDERSNYLAECYLQDYPHSVEITINRKKYTCLCDWMDDANMKKKISDAKEEESAAQSVSQSSPVNKKRVESSTIAKLMQKVQ</sequence>
<evidence type="ECO:0000313" key="3">
    <source>
        <dbReference type="EMBL" id="CDW87470.1"/>
    </source>
</evidence>
<feature type="signal peptide" evidence="2">
    <location>
        <begin position="1"/>
        <end position="27"/>
    </location>
</feature>
<dbReference type="EMBL" id="CCKQ01015638">
    <property type="protein sequence ID" value="CDW87470.1"/>
    <property type="molecule type" value="Genomic_DNA"/>
</dbReference>
<reference evidence="3 4" key="1">
    <citation type="submission" date="2014-06" db="EMBL/GenBank/DDBJ databases">
        <authorList>
            <person name="Swart Estienne"/>
        </authorList>
    </citation>
    <scope>NUCLEOTIDE SEQUENCE [LARGE SCALE GENOMIC DNA]</scope>
    <source>
        <strain evidence="3 4">130c</strain>
    </source>
</reference>
<accession>A0A078AYH9</accession>
<keyword evidence="2" id="KW-0732">Signal</keyword>
<evidence type="ECO:0000256" key="2">
    <source>
        <dbReference type="SAM" id="SignalP"/>
    </source>
</evidence>
<feature type="chain" id="PRO_5001729692" evidence="2">
    <location>
        <begin position="28"/>
        <end position="121"/>
    </location>
</feature>
<gene>
    <name evidence="3" type="primary">Contig15253.g16253</name>
    <name evidence="3" type="ORF">STYLEM_16575</name>
</gene>
<protein>
    <submittedName>
        <fullName evidence="3">Uncharacterized protein</fullName>
    </submittedName>
</protein>
<evidence type="ECO:0000313" key="4">
    <source>
        <dbReference type="Proteomes" id="UP000039865"/>
    </source>
</evidence>
<keyword evidence="4" id="KW-1185">Reference proteome</keyword>
<dbReference type="AlphaFoldDB" id="A0A078AYH9"/>